<organism evidence="2">
    <name type="scientific">Brassica napus</name>
    <name type="common">Rape</name>
    <dbReference type="NCBI Taxonomy" id="3708"/>
    <lineage>
        <taxon>Eukaryota</taxon>
        <taxon>Viridiplantae</taxon>
        <taxon>Streptophyta</taxon>
        <taxon>Embryophyta</taxon>
        <taxon>Tracheophyta</taxon>
        <taxon>Spermatophyta</taxon>
        <taxon>Magnoliopsida</taxon>
        <taxon>eudicotyledons</taxon>
        <taxon>Gunneridae</taxon>
        <taxon>Pentapetalae</taxon>
        <taxon>rosids</taxon>
        <taxon>malvids</taxon>
        <taxon>Brassicales</taxon>
        <taxon>Brassicaceae</taxon>
        <taxon>Brassiceae</taxon>
        <taxon>Brassica</taxon>
    </lineage>
</organism>
<sequence length="97" mass="9869">MESITGATGDGDPATLPGDPITGAQTGDFMGVPATTMGDPIASELGDPSEPTEDPDVTSRDTAAPAKGGPTRKRTVFKALVAHYTTSCPGSRSFRDS</sequence>
<evidence type="ECO:0000256" key="1">
    <source>
        <dbReference type="SAM" id="MobiDB-lite"/>
    </source>
</evidence>
<dbReference type="AlphaFoldDB" id="A0A816L973"/>
<feature type="region of interest" description="Disordered" evidence="1">
    <location>
        <begin position="1"/>
        <end position="73"/>
    </location>
</feature>
<reference evidence="2" key="1">
    <citation type="submission" date="2021-01" db="EMBL/GenBank/DDBJ databases">
        <authorList>
            <consortium name="Genoscope - CEA"/>
            <person name="William W."/>
        </authorList>
    </citation>
    <scope>NUCLEOTIDE SEQUENCE</scope>
</reference>
<proteinExistence type="predicted"/>
<accession>A0A816L973</accession>
<evidence type="ECO:0000313" key="2">
    <source>
        <dbReference type="EMBL" id="CAF1929410.1"/>
    </source>
</evidence>
<dbReference type="EMBL" id="HG994369">
    <property type="protein sequence ID" value="CAF1929410.1"/>
    <property type="molecule type" value="Genomic_DNA"/>
</dbReference>
<dbReference type="Proteomes" id="UP001295469">
    <property type="component" value="Chromosome C05"/>
</dbReference>
<protein>
    <submittedName>
        <fullName evidence="2">(rape) hypothetical protein</fullName>
    </submittedName>
</protein>
<gene>
    <name evidence="2" type="ORF">DARMORV10_C05P33090.1</name>
</gene>
<name>A0A816L973_BRANA</name>